<evidence type="ECO:0000313" key="1">
    <source>
        <dbReference type="EMBL" id="KAI5339350.1"/>
    </source>
</evidence>
<proteinExistence type="predicted"/>
<reference evidence="1 2" key="1">
    <citation type="journal article" date="2022" name="G3 (Bethesda)">
        <title>Whole-genome sequence and methylome profiling of the almond [Prunus dulcis (Mill.) D.A. Webb] cultivar 'Nonpareil'.</title>
        <authorList>
            <person name="D'Amico-Willman K.M."/>
            <person name="Ouma W.Z."/>
            <person name="Meulia T."/>
            <person name="Sideli G.M."/>
            <person name="Gradziel T.M."/>
            <person name="Fresnedo-Ramirez J."/>
        </authorList>
    </citation>
    <scope>NUCLEOTIDE SEQUENCE [LARGE SCALE GENOMIC DNA]</scope>
    <source>
        <strain evidence="1">Clone GOH B32 T37-40</strain>
    </source>
</reference>
<dbReference type="Proteomes" id="UP001054821">
    <property type="component" value="Chromosome 3"/>
</dbReference>
<evidence type="ECO:0000313" key="2">
    <source>
        <dbReference type="Proteomes" id="UP001054821"/>
    </source>
</evidence>
<dbReference type="AlphaFoldDB" id="A0AAD4W9D9"/>
<name>A0AAD4W9D9_PRUDU</name>
<accession>A0AAD4W9D9</accession>
<sequence>MFKIHTWLVGKGGRRREIDRGEDRTTPAASSPFFGEIMAAGGGSWLGLEEYDAPSCLGEADDCVHCKTRQAYKRVKKRLCVKGGSLQAKQVTGNYLLMQLRLLRRSILSDFHYQLIIC</sequence>
<gene>
    <name evidence="1" type="ORF">L3X38_018622</name>
</gene>
<dbReference type="EMBL" id="JAJFAZ020000003">
    <property type="protein sequence ID" value="KAI5339350.1"/>
    <property type="molecule type" value="Genomic_DNA"/>
</dbReference>
<keyword evidence="2" id="KW-1185">Reference proteome</keyword>
<protein>
    <submittedName>
        <fullName evidence="1">Uncharacterized protein</fullName>
    </submittedName>
</protein>
<comment type="caution">
    <text evidence="1">The sequence shown here is derived from an EMBL/GenBank/DDBJ whole genome shotgun (WGS) entry which is preliminary data.</text>
</comment>
<organism evidence="1 2">
    <name type="scientific">Prunus dulcis</name>
    <name type="common">Almond</name>
    <name type="synonym">Amygdalus dulcis</name>
    <dbReference type="NCBI Taxonomy" id="3755"/>
    <lineage>
        <taxon>Eukaryota</taxon>
        <taxon>Viridiplantae</taxon>
        <taxon>Streptophyta</taxon>
        <taxon>Embryophyta</taxon>
        <taxon>Tracheophyta</taxon>
        <taxon>Spermatophyta</taxon>
        <taxon>Magnoliopsida</taxon>
        <taxon>eudicotyledons</taxon>
        <taxon>Gunneridae</taxon>
        <taxon>Pentapetalae</taxon>
        <taxon>rosids</taxon>
        <taxon>fabids</taxon>
        <taxon>Rosales</taxon>
        <taxon>Rosaceae</taxon>
        <taxon>Amygdaloideae</taxon>
        <taxon>Amygdaleae</taxon>
        <taxon>Prunus</taxon>
    </lineage>
</organism>